<dbReference type="RefSeq" id="WP_212921179.1">
    <property type="nucleotide sequence ID" value="NZ_BORP01000004.1"/>
</dbReference>
<dbReference type="PANTHER" id="PTHR21666:SF270">
    <property type="entry name" value="MUREIN HYDROLASE ACTIVATOR ENVC"/>
    <property type="match status" value="1"/>
</dbReference>
<protein>
    <recommendedName>
        <fullName evidence="1">LysM domain-containing protein</fullName>
    </recommendedName>
</protein>
<name>A0A920C804_9BACI</name>
<dbReference type="Pfam" id="PF01551">
    <property type="entry name" value="Peptidase_M23"/>
    <property type="match status" value="1"/>
</dbReference>
<evidence type="ECO:0000313" key="3">
    <source>
        <dbReference type="Proteomes" id="UP000676917"/>
    </source>
</evidence>
<dbReference type="CDD" id="cd00118">
    <property type="entry name" value="LysM"/>
    <property type="match status" value="1"/>
</dbReference>
<dbReference type="GO" id="GO:0004222">
    <property type="term" value="F:metalloendopeptidase activity"/>
    <property type="evidence" value="ECO:0007669"/>
    <property type="project" value="TreeGrafter"/>
</dbReference>
<evidence type="ECO:0000259" key="1">
    <source>
        <dbReference type="PROSITE" id="PS51782"/>
    </source>
</evidence>
<feature type="domain" description="LysM" evidence="1">
    <location>
        <begin position="156"/>
        <end position="200"/>
    </location>
</feature>
<reference evidence="2" key="1">
    <citation type="submission" date="2021-03" db="EMBL/GenBank/DDBJ databases">
        <title>Antimicrobial resistance genes in bacteria isolated from Japanese honey, and their potential for conferring macrolide and lincosamide resistance in the American foulbrood pathogen Paenibacillus larvae.</title>
        <authorList>
            <person name="Okamoto M."/>
            <person name="Kumagai M."/>
            <person name="Kanamori H."/>
            <person name="Takamatsu D."/>
        </authorList>
    </citation>
    <scope>NUCLEOTIDE SEQUENCE</scope>
    <source>
        <strain evidence="2">J43TS3</strain>
    </source>
</reference>
<dbReference type="InterPro" id="IPR016047">
    <property type="entry name" value="M23ase_b-sheet_dom"/>
</dbReference>
<proteinExistence type="predicted"/>
<dbReference type="InterPro" id="IPR018392">
    <property type="entry name" value="LysM"/>
</dbReference>
<sequence length="283" mass="30736">MPFEGYRVTSPYGYRTDPITGQRNTFHDGIDLVKGHQAPVGAFIPGKVLYAGNGVSGTGVGGYGNVVVIQDKYNRAHVYAHLSSVTVKKGQTVKQGDIIGKQGATGARVTGSHLHYEVRKKSSPSLGWIDDPKAKTLDPTQYVKDYFAAENGTGNNIYVVKAGDNLTKIANAYNTTVDALVKLNGIDNKHLILIGQKIKLPGKTNKKEILYLPKTAFSWRVYSTTVAPVKGNEKGFLNPRKFGGLQYEVLGRPQANVVTIQTRDFGKVNIYVGPESGAILKKI</sequence>
<evidence type="ECO:0000313" key="2">
    <source>
        <dbReference type="EMBL" id="GIO27714.1"/>
    </source>
</evidence>
<dbReference type="AlphaFoldDB" id="A0A920C804"/>
<dbReference type="CDD" id="cd12797">
    <property type="entry name" value="M23_peptidase"/>
    <property type="match status" value="1"/>
</dbReference>
<dbReference type="InterPro" id="IPR050570">
    <property type="entry name" value="Cell_wall_metabolism_enzyme"/>
</dbReference>
<dbReference type="SUPFAM" id="SSF54106">
    <property type="entry name" value="LysM domain"/>
    <property type="match status" value="1"/>
</dbReference>
<dbReference type="Gene3D" id="2.70.70.10">
    <property type="entry name" value="Glucose Permease (Domain IIA)"/>
    <property type="match status" value="1"/>
</dbReference>
<dbReference type="InterPro" id="IPR036779">
    <property type="entry name" value="LysM_dom_sf"/>
</dbReference>
<dbReference type="SMART" id="SM00257">
    <property type="entry name" value="LysM"/>
    <property type="match status" value="1"/>
</dbReference>
<dbReference type="InterPro" id="IPR011055">
    <property type="entry name" value="Dup_hybrid_motif"/>
</dbReference>
<dbReference type="PROSITE" id="PS51782">
    <property type="entry name" value="LYSM"/>
    <property type="match status" value="1"/>
</dbReference>
<gene>
    <name evidence="2" type="ORF">J43TS3_23250</name>
</gene>
<dbReference type="SUPFAM" id="SSF51261">
    <property type="entry name" value="Duplicated hybrid motif"/>
    <property type="match status" value="1"/>
</dbReference>
<organism evidence="2 3">
    <name type="scientific">Ornithinibacillus bavariensis</name>
    <dbReference type="NCBI Taxonomy" id="545502"/>
    <lineage>
        <taxon>Bacteria</taxon>
        <taxon>Bacillati</taxon>
        <taxon>Bacillota</taxon>
        <taxon>Bacilli</taxon>
        <taxon>Bacillales</taxon>
        <taxon>Bacillaceae</taxon>
        <taxon>Ornithinibacillus</taxon>
    </lineage>
</organism>
<keyword evidence="3" id="KW-1185">Reference proteome</keyword>
<comment type="caution">
    <text evidence="2">The sequence shown here is derived from an EMBL/GenBank/DDBJ whole genome shotgun (WGS) entry which is preliminary data.</text>
</comment>
<accession>A0A920C804</accession>
<dbReference type="EMBL" id="BORP01000004">
    <property type="protein sequence ID" value="GIO27714.1"/>
    <property type="molecule type" value="Genomic_DNA"/>
</dbReference>
<dbReference type="PANTHER" id="PTHR21666">
    <property type="entry name" value="PEPTIDASE-RELATED"/>
    <property type="match status" value="1"/>
</dbReference>
<dbReference type="Gene3D" id="3.10.350.10">
    <property type="entry name" value="LysM domain"/>
    <property type="match status" value="1"/>
</dbReference>
<dbReference type="Proteomes" id="UP000676917">
    <property type="component" value="Unassembled WGS sequence"/>
</dbReference>
<dbReference type="Pfam" id="PF01476">
    <property type="entry name" value="LysM"/>
    <property type="match status" value="1"/>
</dbReference>